<name>A0A1J1HP26_9DIPT</name>
<evidence type="ECO:0000313" key="3">
    <source>
        <dbReference type="Proteomes" id="UP000183832"/>
    </source>
</evidence>
<gene>
    <name evidence="2" type="ORF">CLUMA_CG001763</name>
</gene>
<feature type="region of interest" description="Disordered" evidence="1">
    <location>
        <begin position="1"/>
        <end position="30"/>
    </location>
</feature>
<dbReference type="Proteomes" id="UP000183832">
    <property type="component" value="Unassembled WGS sequence"/>
</dbReference>
<evidence type="ECO:0000256" key="1">
    <source>
        <dbReference type="SAM" id="MobiDB-lite"/>
    </source>
</evidence>
<accession>A0A1J1HP26</accession>
<keyword evidence="3" id="KW-1185">Reference proteome</keyword>
<proteinExistence type="predicted"/>
<organism evidence="2 3">
    <name type="scientific">Clunio marinus</name>
    <dbReference type="NCBI Taxonomy" id="568069"/>
    <lineage>
        <taxon>Eukaryota</taxon>
        <taxon>Metazoa</taxon>
        <taxon>Ecdysozoa</taxon>
        <taxon>Arthropoda</taxon>
        <taxon>Hexapoda</taxon>
        <taxon>Insecta</taxon>
        <taxon>Pterygota</taxon>
        <taxon>Neoptera</taxon>
        <taxon>Endopterygota</taxon>
        <taxon>Diptera</taxon>
        <taxon>Nematocera</taxon>
        <taxon>Chironomoidea</taxon>
        <taxon>Chironomidae</taxon>
        <taxon>Clunio</taxon>
    </lineage>
</organism>
<reference evidence="2 3" key="1">
    <citation type="submission" date="2015-04" db="EMBL/GenBank/DDBJ databases">
        <authorList>
            <person name="Syromyatnikov M.Y."/>
            <person name="Popov V.N."/>
        </authorList>
    </citation>
    <scope>NUCLEOTIDE SEQUENCE [LARGE SCALE GENOMIC DNA]</scope>
</reference>
<protein>
    <submittedName>
        <fullName evidence="2">CLUMA_CG001763, isoform A</fullName>
    </submittedName>
</protein>
<dbReference type="EMBL" id="CVRI01000006">
    <property type="protein sequence ID" value="CRK87977.1"/>
    <property type="molecule type" value="Genomic_DNA"/>
</dbReference>
<dbReference type="AlphaFoldDB" id="A0A1J1HP26"/>
<evidence type="ECO:0000313" key="2">
    <source>
        <dbReference type="EMBL" id="CRK87977.1"/>
    </source>
</evidence>
<sequence>MNRDLPISDDTLKEKSLAKSKEKTQPPSGTLTKHRRILFFFLDDVEVSVCFQCFLEIFCLRQISFCDFSNQHQVKRDDKTSKLLDYTT</sequence>
<feature type="compositionally biased region" description="Basic and acidic residues" evidence="1">
    <location>
        <begin position="10"/>
        <end position="24"/>
    </location>
</feature>